<dbReference type="Proteomes" id="UP000295388">
    <property type="component" value="Unassembled WGS sequence"/>
</dbReference>
<dbReference type="PROSITE" id="PS51257">
    <property type="entry name" value="PROKAR_LIPOPROTEIN"/>
    <property type="match status" value="1"/>
</dbReference>
<evidence type="ECO:0000313" key="1">
    <source>
        <dbReference type="EMBL" id="TDO49798.1"/>
    </source>
</evidence>
<proteinExistence type="predicted"/>
<dbReference type="RefSeq" id="WP_133800089.1">
    <property type="nucleotide sequence ID" value="NZ_SNWQ01000005.1"/>
</dbReference>
<name>A0A4V3CAB0_9ACTN</name>
<evidence type="ECO:0000313" key="2">
    <source>
        <dbReference type="Proteomes" id="UP000295388"/>
    </source>
</evidence>
<dbReference type="AlphaFoldDB" id="A0A4V3CAB0"/>
<organism evidence="1 2">
    <name type="scientific">Kribbella caucasensis</name>
    <dbReference type="NCBI Taxonomy" id="2512215"/>
    <lineage>
        <taxon>Bacteria</taxon>
        <taxon>Bacillati</taxon>
        <taxon>Actinomycetota</taxon>
        <taxon>Actinomycetes</taxon>
        <taxon>Propionibacteriales</taxon>
        <taxon>Kribbellaceae</taxon>
        <taxon>Kribbella</taxon>
    </lineage>
</organism>
<protein>
    <submittedName>
        <fullName evidence="1">Uncharacterized protein</fullName>
    </submittedName>
</protein>
<reference evidence="1 2" key="1">
    <citation type="submission" date="2019-03" db="EMBL/GenBank/DDBJ databases">
        <title>Genomic Encyclopedia of Type Strains, Phase III (KMG-III): the genomes of soil and plant-associated and newly described type strains.</title>
        <authorList>
            <person name="Whitman W."/>
        </authorList>
    </citation>
    <scope>NUCLEOTIDE SEQUENCE [LARGE SCALE GENOMIC DNA]</scope>
    <source>
        <strain evidence="1 2">VKM Ac-2527</strain>
    </source>
</reference>
<keyword evidence="2" id="KW-1185">Reference proteome</keyword>
<comment type="caution">
    <text evidence="1">The sequence shown here is derived from an EMBL/GenBank/DDBJ whole genome shotgun (WGS) entry which is preliminary data.</text>
</comment>
<sequence length="60" mass="5936">MINNPKMARIIAAVVIAAMVITLAAALFGCAAEEKSPGKDPASGLTIVAVEDLPAGGTKG</sequence>
<dbReference type="EMBL" id="SNWQ01000005">
    <property type="protein sequence ID" value="TDO49798.1"/>
    <property type="molecule type" value="Genomic_DNA"/>
</dbReference>
<accession>A0A4V3CAB0</accession>
<gene>
    <name evidence="1" type="ORF">EV643_10525</name>
</gene>